<name>A0ACB6S0F1_9PLEO</name>
<organism evidence="1 2">
    <name type="scientific">Macroventuria anomochaeta</name>
    <dbReference type="NCBI Taxonomy" id="301207"/>
    <lineage>
        <taxon>Eukaryota</taxon>
        <taxon>Fungi</taxon>
        <taxon>Dikarya</taxon>
        <taxon>Ascomycota</taxon>
        <taxon>Pezizomycotina</taxon>
        <taxon>Dothideomycetes</taxon>
        <taxon>Pleosporomycetidae</taxon>
        <taxon>Pleosporales</taxon>
        <taxon>Pleosporineae</taxon>
        <taxon>Didymellaceae</taxon>
        <taxon>Macroventuria</taxon>
    </lineage>
</organism>
<dbReference type="EMBL" id="MU006716">
    <property type="protein sequence ID" value="KAF2627499.1"/>
    <property type="molecule type" value="Genomic_DNA"/>
</dbReference>
<gene>
    <name evidence="1" type="ORF">BU25DRAFT_410654</name>
</gene>
<dbReference type="Proteomes" id="UP000799754">
    <property type="component" value="Unassembled WGS sequence"/>
</dbReference>
<accession>A0ACB6S0F1</accession>
<protein>
    <submittedName>
        <fullName evidence="1">Uncharacterized protein</fullName>
    </submittedName>
</protein>
<comment type="caution">
    <text evidence="1">The sequence shown here is derived from an EMBL/GenBank/DDBJ whole genome shotgun (WGS) entry which is preliminary data.</text>
</comment>
<proteinExistence type="predicted"/>
<sequence>MASTTIQHFDTTGVLHSVVLPRSISSQEIERFQEYLQNTGINSQNLSNEPQNYLGKKISGGPYECLTPEEAVFLEGLGWQDMWIEEERTAGYLGVSSEILETERADRADGLTVEEAEYLQGLGWFDNELSSSEEDFLRENDLEELVFSVKEEISQVAEDLPALSDTTGSEFQHRPGCLCKYPWTCNPRPEPPSISRHPQFAPIGKGRLNRKFMSPSPPSSASADSSPPTSIEMTEVRRPLGSPFSDFLKMALWAWMPMDGRVPE</sequence>
<evidence type="ECO:0000313" key="2">
    <source>
        <dbReference type="Proteomes" id="UP000799754"/>
    </source>
</evidence>
<evidence type="ECO:0000313" key="1">
    <source>
        <dbReference type="EMBL" id="KAF2627499.1"/>
    </source>
</evidence>
<keyword evidence="2" id="KW-1185">Reference proteome</keyword>
<reference evidence="1" key="1">
    <citation type="journal article" date="2020" name="Stud. Mycol.">
        <title>101 Dothideomycetes genomes: a test case for predicting lifestyles and emergence of pathogens.</title>
        <authorList>
            <person name="Haridas S."/>
            <person name="Albert R."/>
            <person name="Binder M."/>
            <person name="Bloem J."/>
            <person name="Labutti K."/>
            <person name="Salamov A."/>
            <person name="Andreopoulos B."/>
            <person name="Baker S."/>
            <person name="Barry K."/>
            <person name="Bills G."/>
            <person name="Bluhm B."/>
            <person name="Cannon C."/>
            <person name="Castanera R."/>
            <person name="Culley D."/>
            <person name="Daum C."/>
            <person name="Ezra D."/>
            <person name="Gonzalez J."/>
            <person name="Henrissat B."/>
            <person name="Kuo A."/>
            <person name="Liang C."/>
            <person name="Lipzen A."/>
            <person name="Lutzoni F."/>
            <person name="Magnuson J."/>
            <person name="Mondo S."/>
            <person name="Nolan M."/>
            <person name="Ohm R."/>
            <person name="Pangilinan J."/>
            <person name="Park H.-J."/>
            <person name="Ramirez L."/>
            <person name="Alfaro M."/>
            <person name="Sun H."/>
            <person name="Tritt A."/>
            <person name="Yoshinaga Y."/>
            <person name="Zwiers L.-H."/>
            <person name="Turgeon B."/>
            <person name="Goodwin S."/>
            <person name="Spatafora J."/>
            <person name="Crous P."/>
            <person name="Grigoriev I."/>
        </authorList>
    </citation>
    <scope>NUCLEOTIDE SEQUENCE</scope>
    <source>
        <strain evidence="1">CBS 525.71</strain>
    </source>
</reference>